<comment type="caution">
    <text evidence="1">The sequence shown here is derived from an EMBL/GenBank/DDBJ whole genome shotgun (WGS) entry which is preliminary data.</text>
</comment>
<keyword evidence="2" id="KW-1185">Reference proteome</keyword>
<protein>
    <recommendedName>
        <fullName evidence="3">N-acetyltransferase domain-containing protein</fullName>
    </recommendedName>
</protein>
<dbReference type="InterPro" id="IPR052523">
    <property type="entry name" value="Trichothecene_AcTrans"/>
</dbReference>
<dbReference type="SUPFAM" id="SSF55729">
    <property type="entry name" value="Acyl-CoA N-acyltransferases (Nat)"/>
    <property type="match status" value="1"/>
</dbReference>
<gene>
    <name evidence="1" type="ORF">BP5796_04344</name>
</gene>
<dbReference type="EMBL" id="PDLN01000005">
    <property type="protein sequence ID" value="RDW86019.1"/>
    <property type="molecule type" value="Genomic_DNA"/>
</dbReference>
<dbReference type="PANTHER" id="PTHR42791:SF1">
    <property type="entry name" value="N-ACETYLTRANSFERASE DOMAIN-CONTAINING PROTEIN"/>
    <property type="match status" value="1"/>
</dbReference>
<evidence type="ECO:0008006" key="3">
    <source>
        <dbReference type="Google" id="ProtNLM"/>
    </source>
</evidence>
<dbReference type="InterPro" id="IPR016181">
    <property type="entry name" value="Acyl_CoA_acyltransferase"/>
</dbReference>
<reference evidence="1 2" key="1">
    <citation type="journal article" date="2018" name="IMA Fungus">
        <title>IMA Genome-F 9: Draft genome sequence of Annulohypoxylon stygium, Aspergillus mulundensis, Berkeleyomyces basicola (syn. Thielaviopsis basicola), Ceratocystis smalleyi, two Cercospora beticola strains, Coleophoma cylindrospora, Fusarium fracticaudum, Phialophora cf. hyalina, and Morchella septimelata.</title>
        <authorList>
            <person name="Wingfield B.D."/>
            <person name="Bills G.F."/>
            <person name="Dong Y."/>
            <person name="Huang W."/>
            <person name="Nel W.J."/>
            <person name="Swalarsk-Parry B.S."/>
            <person name="Vaghefi N."/>
            <person name="Wilken P.M."/>
            <person name="An Z."/>
            <person name="de Beer Z.W."/>
            <person name="De Vos L."/>
            <person name="Chen L."/>
            <person name="Duong T.A."/>
            <person name="Gao Y."/>
            <person name="Hammerbacher A."/>
            <person name="Kikkert J.R."/>
            <person name="Li Y."/>
            <person name="Li H."/>
            <person name="Li K."/>
            <person name="Li Q."/>
            <person name="Liu X."/>
            <person name="Ma X."/>
            <person name="Naidoo K."/>
            <person name="Pethybridge S.J."/>
            <person name="Sun J."/>
            <person name="Steenkamp E.T."/>
            <person name="van der Nest M.A."/>
            <person name="van Wyk S."/>
            <person name="Wingfield M.J."/>
            <person name="Xiong C."/>
            <person name="Yue Q."/>
            <person name="Zhang X."/>
        </authorList>
    </citation>
    <scope>NUCLEOTIDE SEQUENCE [LARGE SCALE GENOMIC DNA]</scope>
    <source>
        <strain evidence="1 2">BP5796</strain>
    </source>
</reference>
<dbReference type="Gene3D" id="3.40.630.30">
    <property type="match status" value="1"/>
</dbReference>
<proteinExistence type="predicted"/>
<dbReference type="Proteomes" id="UP000256328">
    <property type="component" value="Unassembled WGS sequence"/>
</dbReference>
<dbReference type="AlphaFoldDB" id="A0A3D8SI60"/>
<sequence>MSDPEAFVLGRAERSDCRAMAMATHSAFLKDALWNEIFRDVAVEDFVAFWAEILDSRFETPDIMPLYKITEVATAKIVAWTGLRVPSTHMIQTKPTLPNTDLPKGSNMDLWQRMMQGPAVATLRFGYDPTKDFHRRGSHTHGDYQRQGHMRRLTQHCNAIVDAAGAKTYITCREAAVPLMLSEGYKLLSITNLDAEEWDRLLGRDANLYILMREPKTMSIHNSKDLEA</sequence>
<organism evidence="1 2">
    <name type="scientific">Coleophoma crateriformis</name>
    <dbReference type="NCBI Taxonomy" id="565419"/>
    <lineage>
        <taxon>Eukaryota</taxon>
        <taxon>Fungi</taxon>
        <taxon>Dikarya</taxon>
        <taxon>Ascomycota</taxon>
        <taxon>Pezizomycotina</taxon>
        <taxon>Leotiomycetes</taxon>
        <taxon>Helotiales</taxon>
        <taxon>Dermateaceae</taxon>
        <taxon>Coleophoma</taxon>
    </lineage>
</organism>
<evidence type="ECO:0000313" key="2">
    <source>
        <dbReference type="Proteomes" id="UP000256328"/>
    </source>
</evidence>
<accession>A0A3D8SI60</accession>
<evidence type="ECO:0000313" key="1">
    <source>
        <dbReference type="EMBL" id="RDW86019.1"/>
    </source>
</evidence>
<dbReference type="OrthoDB" id="4738875at2759"/>
<dbReference type="PANTHER" id="PTHR42791">
    <property type="entry name" value="GNAT FAMILY ACETYLTRANSFERASE"/>
    <property type="match status" value="1"/>
</dbReference>
<name>A0A3D8SI60_9HELO</name>